<keyword evidence="3" id="KW-1185">Reference proteome</keyword>
<sequence>MTSEAGPHRDLRAAIDDHVRDFRPIVRAGISRLSKETWGSGRGVWDTESEQRTLTVDAVSVTEEEADGHVSIALGLDDGDTIVVRRRRYLLDGRPVMAATSSFPAAIARDTPIARDETGPGGVYARLAELGHEPVHFREDVRARMSRADDAELLDVDGGAPLFTVVRTAFTADGRAVEVNEMTLDATAYVLRYEFDA</sequence>
<dbReference type="InterPro" id="IPR011663">
    <property type="entry name" value="UTRA"/>
</dbReference>
<dbReference type="EMBL" id="QUAL01000101">
    <property type="protein sequence ID" value="RIQ26051.1"/>
    <property type="molecule type" value="Genomic_DNA"/>
</dbReference>
<dbReference type="SMART" id="SM00866">
    <property type="entry name" value="UTRA"/>
    <property type="match status" value="1"/>
</dbReference>
<dbReference type="SUPFAM" id="SSF64288">
    <property type="entry name" value="Chorismate lyase-like"/>
    <property type="match status" value="1"/>
</dbReference>
<accession>A0A418KRR3</accession>
<evidence type="ECO:0000259" key="1">
    <source>
        <dbReference type="SMART" id="SM00866"/>
    </source>
</evidence>
<reference evidence="2 3" key="1">
    <citation type="submission" date="2018-09" db="EMBL/GenBank/DDBJ databases">
        <title>Isolation, diversity and antifungal activity of actinobacteria from wheat.</title>
        <authorList>
            <person name="Han C."/>
        </authorList>
    </citation>
    <scope>NUCLEOTIDE SEQUENCE [LARGE SCALE GENOMIC DNA]</scope>
    <source>
        <strain evidence="2 3">NEAU-YY265</strain>
    </source>
</reference>
<dbReference type="AlphaFoldDB" id="A0A418KRR3"/>
<dbReference type="PANTHER" id="PTHR44846">
    <property type="entry name" value="MANNOSYL-D-GLYCERATE TRANSPORT/METABOLISM SYSTEM REPRESSOR MNGR-RELATED"/>
    <property type="match status" value="1"/>
</dbReference>
<dbReference type="GO" id="GO:0003677">
    <property type="term" value="F:DNA binding"/>
    <property type="evidence" value="ECO:0007669"/>
    <property type="project" value="InterPro"/>
</dbReference>
<dbReference type="Gene3D" id="3.40.1410.10">
    <property type="entry name" value="Chorismate lyase-like"/>
    <property type="match status" value="1"/>
</dbReference>
<dbReference type="PANTHER" id="PTHR44846:SF17">
    <property type="entry name" value="GNTR-FAMILY TRANSCRIPTIONAL REGULATOR"/>
    <property type="match status" value="1"/>
</dbReference>
<dbReference type="InterPro" id="IPR028978">
    <property type="entry name" value="Chorismate_lyase_/UTRA_dom_sf"/>
</dbReference>
<organism evidence="2 3">
    <name type="scientific">Jiangella rhizosphaerae</name>
    <dbReference type="NCBI Taxonomy" id="2293569"/>
    <lineage>
        <taxon>Bacteria</taxon>
        <taxon>Bacillati</taxon>
        <taxon>Actinomycetota</taxon>
        <taxon>Actinomycetes</taxon>
        <taxon>Jiangellales</taxon>
        <taxon>Jiangellaceae</taxon>
        <taxon>Jiangella</taxon>
    </lineage>
</organism>
<dbReference type="Pfam" id="PF07702">
    <property type="entry name" value="UTRA"/>
    <property type="match status" value="1"/>
</dbReference>
<dbReference type="GO" id="GO:0045892">
    <property type="term" value="P:negative regulation of DNA-templated transcription"/>
    <property type="evidence" value="ECO:0007669"/>
    <property type="project" value="TreeGrafter"/>
</dbReference>
<proteinExistence type="predicted"/>
<protein>
    <submittedName>
        <fullName evidence="2">UTRA domain-containing protein</fullName>
    </submittedName>
</protein>
<dbReference type="Proteomes" id="UP000284057">
    <property type="component" value="Unassembled WGS sequence"/>
</dbReference>
<gene>
    <name evidence="2" type="ORF">DY240_10995</name>
</gene>
<evidence type="ECO:0000313" key="3">
    <source>
        <dbReference type="Proteomes" id="UP000284057"/>
    </source>
</evidence>
<feature type="domain" description="UbiC transcription regulator-associated" evidence="1">
    <location>
        <begin position="49"/>
        <end position="190"/>
    </location>
</feature>
<dbReference type="InterPro" id="IPR050679">
    <property type="entry name" value="Bact_HTH_transcr_reg"/>
</dbReference>
<evidence type="ECO:0000313" key="2">
    <source>
        <dbReference type="EMBL" id="RIQ26051.1"/>
    </source>
</evidence>
<comment type="caution">
    <text evidence="2">The sequence shown here is derived from an EMBL/GenBank/DDBJ whole genome shotgun (WGS) entry which is preliminary data.</text>
</comment>
<name>A0A418KRR3_9ACTN</name>